<sequence>MRLDETVEELPTLSMTIIVTRTAVQWVEPSSTLKRFASQTQHPAQIDSPLASQVSGEGDLSSLELIQATRQPSNEAAASPTISPTSPSTLLEDTTQEQSPCQSDVSSCALTLYDCLAGRPTSHTAVLHDSTPYVPFSNMEGGEFELPDIPPSVQFALFACLGAGALWSVLVWLINLPLTRPKQTAQDNHNVQKRATKRHENGGKAKWWKRIWGRRHVPRQTPADSPQRYAPLASGSSTCTGPSSEGASTAATSATPERAANMPVRLRRLTTPATKRQPLCSPSLPPWQRQTPSTPVAHHQGQRNSNGNSSSGGGSTASSSPANPFLPYPLQPRSSSEYVAAHHAFFSKPLPTPPLPRSSPLLSPYPSRSTSTVSDLDALEAQSDSAVEPQRSRSTRSVMHIADGVEKTGGKLWPAGWIGAVEVGVHKAVDAVARWTEDEGGEEGLLLPLGRREG</sequence>
<dbReference type="EMBL" id="WJXW01000004">
    <property type="protein sequence ID" value="KAF9737415.1"/>
    <property type="molecule type" value="Genomic_DNA"/>
</dbReference>
<keyword evidence="3" id="KW-1185">Reference proteome</keyword>
<evidence type="ECO:0000256" key="1">
    <source>
        <dbReference type="SAM" id="MobiDB-lite"/>
    </source>
</evidence>
<gene>
    <name evidence="2" type="ORF">PMIN01_05194</name>
</gene>
<feature type="compositionally biased region" description="Low complexity" evidence="1">
    <location>
        <begin position="76"/>
        <end position="89"/>
    </location>
</feature>
<feature type="compositionally biased region" description="Basic residues" evidence="1">
    <location>
        <begin position="206"/>
        <end position="218"/>
    </location>
</feature>
<evidence type="ECO:0000313" key="2">
    <source>
        <dbReference type="EMBL" id="KAF9737415.1"/>
    </source>
</evidence>
<reference evidence="2" key="1">
    <citation type="journal article" date="2020" name="Mol. Plant Microbe Interact.">
        <title>Genome Sequence of the Biocontrol Agent Coniothyrium minitans strain Conio (IMI 134523).</title>
        <authorList>
            <person name="Patel D."/>
            <person name="Shittu T.A."/>
            <person name="Baroncelli R."/>
            <person name="Muthumeenakshi S."/>
            <person name="Osborne T.H."/>
            <person name="Janganan T.K."/>
            <person name="Sreenivasaprasad S."/>
        </authorList>
    </citation>
    <scope>NUCLEOTIDE SEQUENCE</scope>
    <source>
        <strain evidence="2">Conio</strain>
    </source>
</reference>
<feature type="region of interest" description="Disordered" evidence="1">
    <location>
        <begin position="38"/>
        <end position="57"/>
    </location>
</feature>
<protein>
    <submittedName>
        <fullName evidence="2">Uncharacterized protein</fullName>
    </submittedName>
</protein>
<feature type="region of interest" description="Disordered" evidence="1">
    <location>
        <begin position="348"/>
        <end position="395"/>
    </location>
</feature>
<dbReference type="AlphaFoldDB" id="A0A9P6GLX1"/>
<proteinExistence type="predicted"/>
<dbReference type="Proteomes" id="UP000756921">
    <property type="component" value="Unassembled WGS sequence"/>
</dbReference>
<organism evidence="2 3">
    <name type="scientific">Paraphaeosphaeria minitans</name>
    <dbReference type="NCBI Taxonomy" id="565426"/>
    <lineage>
        <taxon>Eukaryota</taxon>
        <taxon>Fungi</taxon>
        <taxon>Dikarya</taxon>
        <taxon>Ascomycota</taxon>
        <taxon>Pezizomycotina</taxon>
        <taxon>Dothideomycetes</taxon>
        <taxon>Pleosporomycetidae</taxon>
        <taxon>Pleosporales</taxon>
        <taxon>Massarineae</taxon>
        <taxon>Didymosphaeriaceae</taxon>
        <taxon>Paraphaeosphaeria</taxon>
    </lineage>
</organism>
<name>A0A9P6GLX1_9PLEO</name>
<feature type="compositionally biased region" description="Low complexity" evidence="1">
    <location>
        <begin position="240"/>
        <end position="257"/>
    </location>
</feature>
<dbReference type="OrthoDB" id="3797705at2759"/>
<comment type="caution">
    <text evidence="2">The sequence shown here is derived from an EMBL/GenBank/DDBJ whole genome shotgun (WGS) entry which is preliminary data.</text>
</comment>
<feature type="compositionally biased region" description="Low complexity" evidence="1">
    <location>
        <begin position="358"/>
        <end position="372"/>
    </location>
</feature>
<evidence type="ECO:0000313" key="3">
    <source>
        <dbReference type="Proteomes" id="UP000756921"/>
    </source>
</evidence>
<feature type="region of interest" description="Disordered" evidence="1">
    <location>
        <begin position="184"/>
        <end position="330"/>
    </location>
</feature>
<feature type="region of interest" description="Disordered" evidence="1">
    <location>
        <begin position="70"/>
        <end position="98"/>
    </location>
</feature>
<accession>A0A9P6GLX1</accession>